<dbReference type="GeneID" id="119735193"/>
<feature type="transmembrane region" description="Helical" evidence="6">
    <location>
        <begin position="242"/>
        <end position="263"/>
    </location>
</feature>
<feature type="transmembrane region" description="Helical" evidence="6">
    <location>
        <begin position="78"/>
        <end position="101"/>
    </location>
</feature>
<organism evidence="8 9">
    <name type="scientific">Patiria miniata</name>
    <name type="common">Bat star</name>
    <name type="synonym">Asterina miniata</name>
    <dbReference type="NCBI Taxonomy" id="46514"/>
    <lineage>
        <taxon>Eukaryota</taxon>
        <taxon>Metazoa</taxon>
        <taxon>Echinodermata</taxon>
        <taxon>Eleutherozoa</taxon>
        <taxon>Asterozoa</taxon>
        <taxon>Asteroidea</taxon>
        <taxon>Valvatacea</taxon>
        <taxon>Valvatida</taxon>
        <taxon>Asterinidae</taxon>
        <taxon>Patiria</taxon>
    </lineage>
</organism>
<dbReference type="CDD" id="cd00637">
    <property type="entry name" value="7tm_classA_rhodopsin-like"/>
    <property type="match status" value="1"/>
</dbReference>
<dbReference type="SMART" id="SM01381">
    <property type="entry name" value="7TM_GPCR_Srsx"/>
    <property type="match status" value="1"/>
</dbReference>
<comment type="subcellular location">
    <subcellularLocation>
        <location evidence="1">Membrane</location>
    </subcellularLocation>
</comment>
<evidence type="ECO:0000256" key="6">
    <source>
        <dbReference type="SAM" id="Phobius"/>
    </source>
</evidence>
<feature type="transmembrane region" description="Helical" evidence="6">
    <location>
        <begin position="39"/>
        <end position="58"/>
    </location>
</feature>
<evidence type="ECO:0000256" key="2">
    <source>
        <dbReference type="ARBA" id="ARBA00022692"/>
    </source>
</evidence>
<dbReference type="Pfam" id="PF00001">
    <property type="entry name" value="7tm_1"/>
    <property type="match status" value="1"/>
</dbReference>
<evidence type="ECO:0000313" key="8">
    <source>
        <dbReference type="EnsemblMetazoa" id="XP_038064827.1"/>
    </source>
</evidence>
<keyword evidence="9" id="KW-1185">Reference proteome</keyword>
<dbReference type="OMA" id="ARRIHCT"/>
<dbReference type="EnsemblMetazoa" id="XM_038208899.1">
    <property type="protein sequence ID" value="XP_038064827.1"/>
    <property type="gene ID" value="LOC119735193"/>
</dbReference>
<dbReference type="PANTHER" id="PTHR45698">
    <property type="entry name" value="TRACE AMINE-ASSOCIATED RECEPTOR 19N-RELATED"/>
    <property type="match status" value="1"/>
</dbReference>
<feature type="transmembrane region" description="Helical" evidence="6">
    <location>
        <begin position="167"/>
        <end position="197"/>
    </location>
</feature>
<dbReference type="AlphaFoldDB" id="A0A914AM65"/>
<dbReference type="GO" id="GO:0004930">
    <property type="term" value="F:G protein-coupled receptor activity"/>
    <property type="evidence" value="ECO:0007669"/>
    <property type="project" value="UniProtKB-KW"/>
</dbReference>
<feature type="transmembrane region" description="Helical" evidence="6">
    <location>
        <begin position="113"/>
        <end position="133"/>
    </location>
</feature>
<evidence type="ECO:0000256" key="3">
    <source>
        <dbReference type="ARBA" id="ARBA00022989"/>
    </source>
</evidence>
<keyword evidence="5" id="KW-0297">G-protein coupled receptor</keyword>
<reference evidence="8" key="1">
    <citation type="submission" date="2022-11" db="UniProtKB">
        <authorList>
            <consortium name="EnsemblMetazoa"/>
        </authorList>
    </citation>
    <scope>IDENTIFICATION</scope>
</reference>
<evidence type="ECO:0000256" key="5">
    <source>
        <dbReference type="RuleBase" id="RU000688"/>
    </source>
</evidence>
<accession>A0A914AM65</accession>
<evidence type="ECO:0000313" key="9">
    <source>
        <dbReference type="Proteomes" id="UP000887568"/>
    </source>
</evidence>
<dbReference type="Gene3D" id="1.20.1070.10">
    <property type="entry name" value="Rhodopsin 7-helix transmembrane proteins"/>
    <property type="match status" value="1"/>
</dbReference>
<proteinExistence type="inferred from homology"/>
<protein>
    <recommendedName>
        <fullName evidence="7">G-protein coupled receptors family 1 profile domain-containing protein</fullName>
    </recommendedName>
</protein>
<dbReference type="OrthoDB" id="10034726at2759"/>
<dbReference type="Proteomes" id="UP000887568">
    <property type="component" value="Unplaced"/>
</dbReference>
<keyword evidence="2 5" id="KW-0812">Transmembrane</keyword>
<dbReference type="PANTHER" id="PTHR45698:SF1">
    <property type="entry name" value="TRACE AMINE-ASSOCIATED RECEPTOR 13C-LIKE"/>
    <property type="match status" value="1"/>
</dbReference>
<name>A0A914AM65_PATMI</name>
<feature type="domain" description="G-protein coupled receptors family 1 profile" evidence="7">
    <location>
        <begin position="18"/>
        <end position="288"/>
    </location>
</feature>
<evidence type="ECO:0000256" key="4">
    <source>
        <dbReference type="ARBA" id="ARBA00023136"/>
    </source>
</evidence>
<dbReference type="SUPFAM" id="SSF81321">
    <property type="entry name" value="Family A G protein-coupled receptor-like"/>
    <property type="match status" value="1"/>
</dbReference>
<dbReference type="GO" id="GO:0016020">
    <property type="term" value="C:membrane"/>
    <property type="evidence" value="ECO:0007669"/>
    <property type="project" value="UniProtKB-SubCell"/>
</dbReference>
<dbReference type="PROSITE" id="PS00237">
    <property type="entry name" value="G_PROTEIN_RECEP_F1_1"/>
    <property type="match status" value="1"/>
</dbReference>
<evidence type="ECO:0000259" key="7">
    <source>
        <dbReference type="PROSITE" id="PS50262"/>
    </source>
</evidence>
<dbReference type="RefSeq" id="XP_038064827.1">
    <property type="nucleotide sequence ID" value="XM_038208899.1"/>
</dbReference>
<dbReference type="PRINTS" id="PR00237">
    <property type="entry name" value="GPCRRHODOPSN"/>
</dbReference>
<dbReference type="InterPro" id="IPR000276">
    <property type="entry name" value="GPCR_Rhodpsn"/>
</dbReference>
<keyword evidence="3 6" id="KW-1133">Transmembrane helix</keyword>
<dbReference type="InterPro" id="IPR017452">
    <property type="entry name" value="GPCR_Rhodpsn_7TM"/>
</dbReference>
<feature type="transmembrane region" description="Helical" evidence="6">
    <location>
        <begin position="6"/>
        <end position="27"/>
    </location>
</feature>
<keyword evidence="4 6" id="KW-0472">Membrane</keyword>
<sequence length="307" mass="34078">MDVLGIISIPIGIVGVIGNSIVCVVIWHDANLRTLTNAFIVNQAVADLLCSLVLPLQFNIPSPDPLPEGSYGEFICKVWTFEYILWLFLNTSTLGLAALTLERYLAIVFPFRYIAITGTKCLPVTLIAVTWLLSVASATLTLSTVEFSAAHNHCDVSPDLELRNPPLHALLIVDSVVLFFLPAILMLFAYVHIMLVLRRKARSIQPMPSITHQHSSSNDPEVQPQEMQNASMLRASKNVIKTLLLVFGVYIICWLPNLIAFVVQFSDQVYQLTIVLGAANSCANPIIYALKYKSFQAGLKKLFRRSH</sequence>
<feature type="transmembrane region" description="Helical" evidence="6">
    <location>
        <begin position="269"/>
        <end position="290"/>
    </location>
</feature>
<keyword evidence="5" id="KW-0807">Transducer</keyword>
<keyword evidence="5" id="KW-0675">Receptor</keyword>
<evidence type="ECO:0000256" key="1">
    <source>
        <dbReference type="ARBA" id="ARBA00004370"/>
    </source>
</evidence>
<comment type="similarity">
    <text evidence="5">Belongs to the G-protein coupled receptor 1 family.</text>
</comment>
<dbReference type="PROSITE" id="PS50262">
    <property type="entry name" value="G_PROTEIN_RECEP_F1_2"/>
    <property type="match status" value="1"/>
</dbReference>